<dbReference type="SUPFAM" id="SSF56112">
    <property type="entry name" value="Protein kinase-like (PK-like)"/>
    <property type="match status" value="1"/>
</dbReference>
<dbReference type="InterPro" id="IPR000195">
    <property type="entry name" value="Rab-GAP-TBC_dom"/>
</dbReference>
<dbReference type="InterPro" id="IPR000719">
    <property type="entry name" value="Prot_kinase_dom"/>
</dbReference>
<evidence type="ECO:0000313" key="5">
    <source>
        <dbReference type="EMBL" id="KAL1492194.1"/>
    </source>
</evidence>
<dbReference type="Gene3D" id="1.10.510.10">
    <property type="entry name" value="Transferase(Phosphotransferase) domain 1"/>
    <property type="match status" value="1"/>
</dbReference>
<dbReference type="CDD" id="cd00180">
    <property type="entry name" value="PKc"/>
    <property type="match status" value="1"/>
</dbReference>
<dbReference type="FunFam" id="1.10.510.10:FF:001232">
    <property type="entry name" value="Predicted protein"/>
    <property type="match status" value="1"/>
</dbReference>
<organism evidence="5 6">
    <name type="scientific">Hypothenemus hampei</name>
    <name type="common">Coffee berry borer</name>
    <dbReference type="NCBI Taxonomy" id="57062"/>
    <lineage>
        <taxon>Eukaryota</taxon>
        <taxon>Metazoa</taxon>
        <taxon>Ecdysozoa</taxon>
        <taxon>Arthropoda</taxon>
        <taxon>Hexapoda</taxon>
        <taxon>Insecta</taxon>
        <taxon>Pterygota</taxon>
        <taxon>Neoptera</taxon>
        <taxon>Endopterygota</taxon>
        <taxon>Coleoptera</taxon>
        <taxon>Polyphaga</taxon>
        <taxon>Cucujiformia</taxon>
        <taxon>Curculionidae</taxon>
        <taxon>Scolytinae</taxon>
        <taxon>Hypothenemus</taxon>
    </lineage>
</organism>
<feature type="domain" description="Rab-GAP TBC" evidence="3">
    <location>
        <begin position="437"/>
        <end position="622"/>
    </location>
</feature>
<dbReference type="PROSITE" id="PS50206">
    <property type="entry name" value="RHODANESE_3"/>
    <property type="match status" value="1"/>
</dbReference>
<evidence type="ECO:0000259" key="4">
    <source>
        <dbReference type="PROSITE" id="PS50206"/>
    </source>
</evidence>
<dbReference type="PROSITE" id="PS50011">
    <property type="entry name" value="PROTEIN_KINASE_DOM"/>
    <property type="match status" value="1"/>
</dbReference>
<dbReference type="InterPro" id="IPR001763">
    <property type="entry name" value="Rhodanese-like_dom"/>
</dbReference>
<comment type="caution">
    <text evidence="5">The sequence shown here is derived from an EMBL/GenBank/DDBJ whole genome shotgun (WGS) entry which is preliminary data.</text>
</comment>
<feature type="domain" description="Rhodanese" evidence="4">
    <location>
        <begin position="725"/>
        <end position="825"/>
    </location>
</feature>
<dbReference type="InterPro" id="IPR036873">
    <property type="entry name" value="Rhodanese-like_dom_sf"/>
</dbReference>
<dbReference type="Pfam" id="PF00069">
    <property type="entry name" value="Pkinase"/>
    <property type="match status" value="1"/>
</dbReference>
<keyword evidence="1" id="KW-0343">GTPase activation</keyword>
<evidence type="ECO:0000313" key="6">
    <source>
        <dbReference type="Proteomes" id="UP001566132"/>
    </source>
</evidence>
<gene>
    <name evidence="5" type="ORF">ABEB36_012677</name>
</gene>
<dbReference type="PANTHER" id="PTHR22957">
    <property type="entry name" value="TBC1 DOMAIN FAMILY MEMBER GTPASE-ACTIVATING PROTEIN"/>
    <property type="match status" value="1"/>
</dbReference>
<dbReference type="Gene3D" id="3.40.250.10">
    <property type="entry name" value="Rhodanese-like domain"/>
    <property type="match status" value="1"/>
</dbReference>
<evidence type="ECO:0000259" key="3">
    <source>
        <dbReference type="PROSITE" id="PS50086"/>
    </source>
</evidence>
<dbReference type="FunFam" id="1.10.472.80:FF:000015">
    <property type="entry name" value="TBC domain-containing protein kinase-like protein"/>
    <property type="match status" value="1"/>
</dbReference>
<dbReference type="PROSITE" id="PS50086">
    <property type="entry name" value="TBC_RABGAP"/>
    <property type="match status" value="1"/>
</dbReference>
<feature type="domain" description="Protein kinase" evidence="2">
    <location>
        <begin position="1"/>
        <end position="271"/>
    </location>
</feature>
<dbReference type="SMART" id="SM00450">
    <property type="entry name" value="RHOD"/>
    <property type="match status" value="1"/>
</dbReference>
<sequence>MIVEMSLQLLKHPQMQFGATTFFAKQHKGDTCGSNGLPLTPNSIIIVGRAQILKTFNCKYLCQYLDVIRGKHERTIVVSQYCGEPLVSCIEKRPFDWQEVRQIAFQCIGGLQVLHKKKIIHRTLSNENILLQANNEIKLFNYGLYHMSDAGSLVSFPILHVLYTAPEVFLNGLSNSIADPKCDIWSLGICLAELILNKLLWSSLKLGQRIRKVLSMLQASTSILEKIAREHNCLERYLSIPDDLKDLIEACLNVHPNKRPTCEELLIKPCFDSLKPKDMAEKNEDIYRPFQIFTLHEFYHWWQLAGGDVPQELKKQGLIRSTPPILSIPSLVLIEGTILGQDRNPATLYDPRIVKMPLDTLYQRFAHIPFQVFYPLIHSQSDIIEKSNPPPYDATGLPLIIKERDPEYQLHRVILLRRLLHGYPFTSDLIVDEAKKDIPPLLRGEIWAALLSVRSNYATEYMRIDKYTHTSTDRQIEVDIPRCHQYNELLSSSEGHKKLKRILKAWVYKNSQYVYWQGLDSLTAPFLFLNFNDEAKAFACLSNFVPKFLYNFFLKDNSAVIEEYLCKFSQLIAFHDPQLANHLRDINFYPQLFAIPWFLTLFSHVFPLYKILHLWDKLLLCDSSFPIHIGLSILTQLRDRLLTSGFNECILLFSDLPEVDIEKCVALSSCTYENTPKSITSREHENEVYHKKSNLDITGVSLNELKNELCPRISVRDVANILLKNPHKMLLIDIRNTRAYKRCSVVNSTHIPFSSVSFTENIIENVGRDSDLLKSKGEKIVVVVGDEETDLETFPKFLLQCNISKVCVLHGGFNKFLELPASLSIPCASVGDPSERQRN</sequence>
<dbReference type="EMBL" id="JBDJPC010000009">
    <property type="protein sequence ID" value="KAL1492194.1"/>
    <property type="molecule type" value="Genomic_DNA"/>
</dbReference>
<dbReference type="InterPro" id="IPR035969">
    <property type="entry name" value="Rab-GAP_TBC_sf"/>
</dbReference>
<evidence type="ECO:0000256" key="1">
    <source>
        <dbReference type="ARBA" id="ARBA00022468"/>
    </source>
</evidence>
<dbReference type="Gene3D" id="1.10.472.80">
    <property type="entry name" value="Ypt/Rab-GAP domain of gyp1p, domain 3"/>
    <property type="match status" value="1"/>
</dbReference>
<dbReference type="Pfam" id="PF00581">
    <property type="entry name" value="Rhodanese"/>
    <property type="match status" value="1"/>
</dbReference>
<dbReference type="Proteomes" id="UP001566132">
    <property type="component" value="Unassembled WGS sequence"/>
</dbReference>
<reference evidence="5 6" key="1">
    <citation type="submission" date="2024-05" db="EMBL/GenBank/DDBJ databases">
        <title>Genetic variation in Jamaican populations of the coffee berry borer (Hypothenemus hampei).</title>
        <authorList>
            <person name="Errbii M."/>
            <person name="Myrie A."/>
        </authorList>
    </citation>
    <scope>NUCLEOTIDE SEQUENCE [LARGE SCALE GENOMIC DNA]</scope>
    <source>
        <strain evidence="5">JA-Hopewell-2020-01-JO</strain>
        <tissue evidence="5">Whole body</tissue>
    </source>
</reference>
<dbReference type="SMART" id="SM00164">
    <property type="entry name" value="TBC"/>
    <property type="match status" value="1"/>
</dbReference>
<dbReference type="Gene3D" id="1.10.8.270">
    <property type="entry name" value="putative rabgap domain of human tbc1 domain family member 14 like domains"/>
    <property type="match status" value="1"/>
</dbReference>
<proteinExistence type="predicted"/>
<dbReference type="FunFam" id="1.10.8.270:FF:000044">
    <property type="entry name" value="TBC Kinase homolog"/>
    <property type="match status" value="1"/>
</dbReference>
<protein>
    <recommendedName>
        <fullName evidence="7">TBC domain-containing protein kinase-like protein</fullName>
    </recommendedName>
</protein>
<dbReference type="AlphaFoldDB" id="A0ABD1EC61"/>
<dbReference type="InterPro" id="IPR011009">
    <property type="entry name" value="Kinase-like_dom_sf"/>
</dbReference>
<dbReference type="Pfam" id="PF00566">
    <property type="entry name" value="RabGAP-TBC"/>
    <property type="match status" value="1"/>
</dbReference>
<evidence type="ECO:0008006" key="7">
    <source>
        <dbReference type="Google" id="ProtNLM"/>
    </source>
</evidence>
<accession>A0ABD1EC61</accession>
<dbReference type="SUPFAM" id="SSF47923">
    <property type="entry name" value="Ypt/Rab-GAP domain of gyp1p"/>
    <property type="match status" value="2"/>
</dbReference>
<keyword evidence="6" id="KW-1185">Reference proteome</keyword>
<dbReference type="GO" id="GO:0005096">
    <property type="term" value="F:GTPase activator activity"/>
    <property type="evidence" value="ECO:0007669"/>
    <property type="project" value="UniProtKB-KW"/>
</dbReference>
<dbReference type="SUPFAM" id="SSF52821">
    <property type="entry name" value="Rhodanese/Cell cycle control phosphatase"/>
    <property type="match status" value="1"/>
</dbReference>
<name>A0ABD1EC61_HYPHA</name>
<dbReference type="PANTHER" id="PTHR22957:SF168">
    <property type="entry name" value="TBC DOMAIN-CONTAINING PROTEIN KINASE-LIKE PROTEIN"/>
    <property type="match status" value="1"/>
</dbReference>
<evidence type="ECO:0000259" key="2">
    <source>
        <dbReference type="PROSITE" id="PS50011"/>
    </source>
</evidence>